<comment type="caution">
    <text evidence="1">The sequence shown here is derived from an EMBL/GenBank/DDBJ whole genome shotgun (WGS) entry which is preliminary data.</text>
</comment>
<name>A0ABS4MBD6_9LACO</name>
<protein>
    <submittedName>
        <fullName evidence="1">Uncharacterized protein</fullName>
    </submittedName>
</protein>
<accession>A0ABS4MBD6</accession>
<dbReference type="RefSeq" id="WP_209685385.1">
    <property type="nucleotide sequence ID" value="NZ_JAGGLU010000001.1"/>
</dbReference>
<evidence type="ECO:0000313" key="1">
    <source>
        <dbReference type="EMBL" id="MBP2056991.1"/>
    </source>
</evidence>
<dbReference type="EMBL" id="JAGGLU010000001">
    <property type="protein sequence ID" value="MBP2056991.1"/>
    <property type="molecule type" value="Genomic_DNA"/>
</dbReference>
<dbReference type="Proteomes" id="UP001519292">
    <property type="component" value="Unassembled WGS sequence"/>
</dbReference>
<sequence length="116" mass="13656">MQKRKVSKKERLKIDGFYKNKAIKEARILALNVAHANGYKYGRDESSWMPFISSHIKPSEALEGIKIMARDSFSTIMNSGICDTDIRIKSLFWDMYHVFKKGKYQRMVVIREKRNH</sequence>
<proteinExistence type="predicted"/>
<evidence type="ECO:0000313" key="2">
    <source>
        <dbReference type="Proteomes" id="UP001519292"/>
    </source>
</evidence>
<keyword evidence="2" id="KW-1185">Reference proteome</keyword>
<reference evidence="1 2" key="1">
    <citation type="submission" date="2021-03" db="EMBL/GenBank/DDBJ databases">
        <title>Genomic Encyclopedia of Type Strains, Phase IV (KMG-IV): sequencing the most valuable type-strain genomes for metagenomic binning, comparative biology and taxonomic classification.</title>
        <authorList>
            <person name="Goeker M."/>
        </authorList>
    </citation>
    <scope>NUCLEOTIDE SEQUENCE [LARGE SCALE GENOMIC DNA]</scope>
    <source>
        <strain evidence="1 2">DSM 101872</strain>
    </source>
</reference>
<organism evidence="1 2">
    <name type="scientific">Lactobacillus colini</name>
    <dbReference type="NCBI Taxonomy" id="1819254"/>
    <lineage>
        <taxon>Bacteria</taxon>
        <taxon>Bacillati</taxon>
        <taxon>Bacillota</taxon>
        <taxon>Bacilli</taxon>
        <taxon>Lactobacillales</taxon>
        <taxon>Lactobacillaceae</taxon>
        <taxon>Lactobacillus</taxon>
    </lineage>
</organism>
<gene>
    <name evidence="1" type="ORF">J2Z60_000153</name>
</gene>